<gene>
    <name evidence="4" type="ORF">H6G18_05465</name>
</gene>
<dbReference type="SUPFAM" id="SSF48452">
    <property type="entry name" value="TPR-like"/>
    <property type="match status" value="3"/>
</dbReference>
<dbReference type="EMBL" id="JACJRF010000006">
    <property type="protein sequence ID" value="MBD2343595.1"/>
    <property type="molecule type" value="Genomic_DNA"/>
</dbReference>
<dbReference type="Gene3D" id="1.25.40.10">
    <property type="entry name" value="Tetratricopeptide repeat domain"/>
    <property type="match status" value="2"/>
</dbReference>
<dbReference type="Pfam" id="PF13424">
    <property type="entry name" value="TPR_12"/>
    <property type="match status" value="1"/>
</dbReference>
<evidence type="ECO:0000259" key="3">
    <source>
        <dbReference type="Pfam" id="PF12770"/>
    </source>
</evidence>
<keyword evidence="2" id="KW-0472">Membrane</keyword>
<accession>A0ABR8CMC2</accession>
<protein>
    <submittedName>
        <fullName evidence="4">CHAT domain-containing protein</fullName>
    </submittedName>
</protein>
<sequence>MCLFGLGEWGVVKRKFINFCLLAVLTIFISIVITPAFANSSQPKIINQDSSFKMVESQTLYESGRFADAVQILQQAVQEYQQQGDSLKKAVALSNLSLAYQQIGDWQKAQLAITKSLDLQVFKQQGTTNKNLALLAQTLDIQGRLQLLTGKAEAALATWKQTGDIYTKIGDENGIALALISQAQALRNQGFNKQAIDKLEQVNQTLENQGDSFAKASVLLSLGDTLENVGELEKSRLALEQSLGIHQRLKSPENIALSLLSLGNNARIQQKISQAIAFYQQTFDISPSPLTKIQARLNHLNLLIEEKQFAAAQTLIPEIQSQLVQIPPSRPSIYARINFAHSLSSLNTPKSQIAQLLATTVQQAQSLDDIRAEAYALGNLGNLYEKTQQFTEAINLTQQALMLAQTSNAPEIIYLWQWQLGRLFKAQGNFTGAIAAYDAAVDTLESLRTDLAAVNQDIQFNFRDNVEPVYRESVALLLENSGEKTDIKTLDKARTRIEALQLAELDNFFREACLQGQKVLLDQVVDQDNPNTAILYPIILPEKLEVIVKIPQQPLRHYQVKKSQVEVERTLTELREYLLEPDRTEEVQTLSQEVYGWLIKPIESDLATSKVNTLVFVLDGALRNVPLAALYDGEKYLVEKYAVALSLGLQLLTPKPLAQTSLQVLAAGLVQPPPEFSTFPPLPGIQLEFDFINQTGASTKQLLNQDFTRITLEKNVNTVPFNVLHLATHGQFSSRPENTFILANDGSINVLQFDNLLRNQTEISRQTLELLVLSACQTATGDNRATLGLAGAAIKAGARSTVASLWHINDQSTAILIGEFYRELVNGKVSKVEALRRAQVTLLKNNPNYSRPAYWAAYVLVGNWL</sequence>
<keyword evidence="5" id="KW-1185">Reference proteome</keyword>
<feature type="domain" description="CHAT" evidence="3">
    <location>
        <begin position="590"/>
        <end position="863"/>
    </location>
</feature>
<dbReference type="PROSITE" id="PS50005">
    <property type="entry name" value="TPR"/>
    <property type="match status" value="1"/>
</dbReference>
<dbReference type="PANTHER" id="PTHR10098:SF112">
    <property type="entry name" value="SLR0380 PROTEIN"/>
    <property type="match status" value="1"/>
</dbReference>
<organism evidence="4 5">
    <name type="scientific">Anabaena subtropica FACHB-260</name>
    <dbReference type="NCBI Taxonomy" id="2692884"/>
    <lineage>
        <taxon>Bacteria</taxon>
        <taxon>Bacillati</taxon>
        <taxon>Cyanobacteriota</taxon>
        <taxon>Cyanophyceae</taxon>
        <taxon>Nostocales</taxon>
        <taxon>Nostocaceae</taxon>
        <taxon>Anabaena</taxon>
    </lineage>
</organism>
<dbReference type="Pfam" id="PF12770">
    <property type="entry name" value="CHAT"/>
    <property type="match status" value="1"/>
</dbReference>
<evidence type="ECO:0000313" key="5">
    <source>
        <dbReference type="Proteomes" id="UP000607281"/>
    </source>
</evidence>
<reference evidence="4 5" key="1">
    <citation type="journal article" date="2020" name="ISME J.">
        <title>Comparative genomics reveals insights into cyanobacterial evolution and habitat adaptation.</title>
        <authorList>
            <person name="Chen M.Y."/>
            <person name="Teng W.K."/>
            <person name="Zhao L."/>
            <person name="Hu C.X."/>
            <person name="Zhou Y.K."/>
            <person name="Han B.P."/>
            <person name="Song L.R."/>
            <person name="Shu W.S."/>
        </authorList>
    </citation>
    <scope>NUCLEOTIDE SEQUENCE [LARGE SCALE GENOMIC DNA]</scope>
    <source>
        <strain evidence="4 5">FACHB-260</strain>
    </source>
</reference>
<dbReference type="SMART" id="SM00028">
    <property type="entry name" value="TPR"/>
    <property type="match status" value="5"/>
</dbReference>
<feature type="repeat" description="TPR" evidence="1">
    <location>
        <begin position="374"/>
        <end position="407"/>
    </location>
</feature>
<name>A0ABR8CMC2_9NOST</name>
<proteinExistence type="predicted"/>
<dbReference type="PANTHER" id="PTHR10098">
    <property type="entry name" value="RAPSYN-RELATED"/>
    <property type="match status" value="1"/>
</dbReference>
<evidence type="ECO:0000256" key="1">
    <source>
        <dbReference type="PROSITE-ProRule" id="PRU00339"/>
    </source>
</evidence>
<dbReference type="InterPro" id="IPR011990">
    <property type="entry name" value="TPR-like_helical_dom_sf"/>
</dbReference>
<dbReference type="Pfam" id="PF13176">
    <property type="entry name" value="TPR_7"/>
    <property type="match status" value="1"/>
</dbReference>
<keyword evidence="2" id="KW-1133">Transmembrane helix</keyword>
<dbReference type="Proteomes" id="UP000607281">
    <property type="component" value="Unassembled WGS sequence"/>
</dbReference>
<comment type="caution">
    <text evidence="4">The sequence shown here is derived from an EMBL/GenBank/DDBJ whole genome shotgun (WGS) entry which is preliminary data.</text>
</comment>
<dbReference type="InterPro" id="IPR024983">
    <property type="entry name" value="CHAT_dom"/>
</dbReference>
<keyword evidence="2" id="KW-0812">Transmembrane</keyword>
<dbReference type="InterPro" id="IPR019734">
    <property type="entry name" value="TPR_rpt"/>
</dbReference>
<evidence type="ECO:0000313" key="4">
    <source>
        <dbReference type="EMBL" id="MBD2343595.1"/>
    </source>
</evidence>
<keyword evidence="1" id="KW-0802">TPR repeat</keyword>
<evidence type="ECO:0000256" key="2">
    <source>
        <dbReference type="SAM" id="Phobius"/>
    </source>
</evidence>
<feature type="transmembrane region" description="Helical" evidence="2">
    <location>
        <begin position="16"/>
        <end position="38"/>
    </location>
</feature>